<sequence>MQYANGGDLQNYLKNNFNNLTWYNKKKLAIQIANGLNYLYNEDVLHRDFHSKNILIHNNNAKITEFGTSKIRNNSTTHIGPCEPEQRPTITEILEEFSKMSLINKPIKSKVIHFDELIDLEPLGEGGFGSIIKATRSKTNNYTVCKKLTNTSISQAGTPEIYEKLYKKCWKQEDQLLKKVLKKFLKMGFGKNIDVETTKKHTNNNSDPDSQVDDSIQFVTYDGLDVSSF</sequence>
<dbReference type="PROSITE" id="PS50011">
    <property type="entry name" value="PROTEIN_KINASE_DOM"/>
    <property type="match status" value="1"/>
</dbReference>
<evidence type="ECO:0000256" key="6">
    <source>
        <dbReference type="ARBA" id="ARBA00022840"/>
    </source>
</evidence>
<keyword evidence="5" id="KW-0418">Kinase</keyword>
<accession>A0A9N9BKS7</accession>
<keyword evidence="2" id="KW-0723">Serine/threonine-protein kinase</keyword>
<keyword evidence="10" id="KW-1185">Reference proteome</keyword>
<dbReference type="AlphaFoldDB" id="A0A9N9BKS7"/>
<dbReference type="InterPro" id="IPR000719">
    <property type="entry name" value="Prot_kinase_dom"/>
</dbReference>
<dbReference type="Proteomes" id="UP000789375">
    <property type="component" value="Unassembled WGS sequence"/>
</dbReference>
<dbReference type="SUPFAM" id="SSF56112">
    <property type="entry name" value="Protein kinase-like (PK-like)"/>
    <property type="match status" value="2"/>
</dbReference>
<dbReference type="PANTHER" id="PTHR46485">
    <property type="entry name" value="LIM DOMAIN KINASE 1"/>
    <property type="match status" value="1"/>
</dbReference>
<name>A0A9N9BKS7_FUNMO</name>
<dbReference type="InterPro" id="IPR011009">
    <property type="entry name" value="Kinase-like_dom_sf"/>
</dbReference>
<gene>
    <name evidence="9" type="ORF">FMOSSE_LOCUS7515</name>
</gene>
<protein>
    <submittedName>
        <fullName evidence="9">706_t:CDS:1</fullName>
    </submittedName>
</protein>
<dbReference type="Gene3D" id="1.10.510.10">
    <property type="entry name" value="Transferase(Phosphotransferase) domain 1"/>
    <property type="match status" value="1"/>
</dbReference>
<dbReference type="PROSITE" id="PS00107">
    <property type="entry name" value="PROTEIN_KINASE_ATP"/>
    <property type="match status" value="1"/>
</dbReference>
<keyword evidence="6 7" id="KW-0067">ATP-binding</keyword>
<keyword evidence="3" id="KW-0808">Transferase</keyword>
<evidence type="ECO:0000256" key="4">
    <source>
        <dbReference type="ARBA" id="ARBA00022741"/>
    </source>
</evidence>
<comment type="similarity">
    <text evidence="1">Belongs to the protein kinase superfamily. TKL Ser/Thr protein kinase family.</text>
</comment>
<evidence type="ECO:0000256" key="5">
    <source>
        <dbReference type="ARBA" id="ARBA00022777"/>
    </source>
</evidence>
<evidence type="ECO:0000256" key="2">
    <source>
        <dbReference type="ARBA" id="ARBA00022527"/>
    </source>
</evidence>
<evidence type="ECO:0000256" key="1">
    <source>
        <dbReference type="ARBA" id="ARBA00005843"/>
    </source>
</evidence>
<dbReference type="EMBL" id="CAJVPP010001772">
    <property type="protein sequence ID" value="CAG8572236.1"/>
    <property type="molecule type" value="Genomic_DNA"/>
</dbReference>
<dbReference type="InterPro" id="IPR001245">
    <property type="entry name" value="Ser-Thr/Tyr_kinase_cat_dom"/>
</dbReference>
<comment type="caution">
    <text evidence="9">The sequence shown here is derived from an EMBL/GenBank/DDBJ whole genome shotgun (WGS) entry which is preliminary data.</text>
</comment>
<evidence type="ECO:0000313" key="9">
    <source>
        <dbReference type="EMBL" id="CAG8572236.1"/>
    </source>
</evidence>
<evidence type="ECO:0000313" key="10">
    <source>
        <dbReference type="Proteomes" id="UP000789375"/>
    </source>
</evidence>
<proteinExistence type="inferred from homology"/>
<reference evidence="9" key="1">
    <citation type="submission" date="2021-06" db="EMBL/GenBank/DDBJ databases">
        <authorList>
            <person name="Kallberg Y."/>
            <person name="Tangrot J."/>
            <person name="Rosling A."/>
        </authorList>
    </citation>
    <scope>NUCLEOTIDE SEQUENCE</scope>
    <source>
        <strain evidence="9">87-6 pot B 2015</strain>
    </source>
</reference>
<keyword evidence="4 7" id="KW-0547">Nucleotide-binding</keyword>
<dbReference type="PANTHER" id="PTHR46485:SF5">
    <property type="entry name" value="CENTER DIVIDER, ISOFORM A"/>
    <property type="match status" value="1"/>
</dbReference>
<dbReference type="GO" id="GO:0004674">
    <property type="term" value="F:protein serine/threonine kinase activity"/>
    <property type="evidence" value="ECO:0007669"/>
    <property type="project" value="UniProtKB-KW"/>
</dbReference>
<evidence type="ECO:0000256" key="7">
    <source>
        <dbReference type="PROSITE-ProRule" id="PRU10141"/>
    </source>
</evidence>
<organism evidence="9 10">
    <name type="scientific">Funneliformis mosseae</name>
    <name type="common">Endomycorrhizal fungus</name>
    <name type="synonym">Glomus mosseae</name>
    <dbReference type="NCBI Taxonomy" id="27381"/>
    <lineage>
        <taxon>Eukaryota</taxon>
        <taxon>Fungi</taxon>
        <taxon>Fungi incertae sedis</taxon>
        <taxon>Mucoromycota</taxon>
        <taxon>Glomeromycotina</taxon>
        <taxon>Glomeromycetes</taxon>
        <taxon>Glomerales</taxon>
        <taxon>Glomeraceae</taxon>
        <taxon>Funneliformis</taxon>
    </lineage>
</organism>
<feature type="binding site" evidence="7">
    <location>
        <position position="146"/>
    </location>
    <ligand>
        <name>ATP</name>
        <dbReference type="ChEBI" id="CHEBI:30616"/>
    </ligand>
</feature>
<dbReference type="GO" id="GO:0005524">
    <property type="term" value="F:ATP binding"/>
    <property type="evidence" value="ECO:0007669"/>
    <property type="project" value="UniProtKB-UniRule"/>
</dbReference>
<feature type="domain" description="Protein kinase" evidence="8">
    <location>
        <begin position="1"/>
        <end position="204"/>
    </location>
</feature>
<dbReference type="InterPro" id="IPR050940">
    <property type="entry name" value="Actin_reg-Ser/Thr_kinase"/>
</dbReference>
<dbReference type="InterPro" id="IPR017441">
    <property type="entry name" value="Protein_kinase_ATP_BS"/>
</dbReference>
<dbReference type="Pfam" id="PF07714">
    <property type="entry name" value="PK_Tyr_Ser-Thr"/>
    <property type="match status" value="1"/>
</dbReference>
<evidence type="ECO:0000256" key="3">
    <source>
        <dbReference type="ARBA" id="ARBA00022679"/>
    </source>
</evidence>
<evidence type="ECO:0000259" key="8">
    <source>
        <dbReference type="PROSITE" id="PS50011"/>
    </source>
</evidence>